<evidence type="ECO:0000256" key="1">
    <source>
        <dbReference type="SAM" id="MobiDB-lite"/>
    </source>
</evidence>
<feature type="compositionally biased region" description="Polar residues" evidence="1">
    <location>
        <begin position="65"/>
        <end position="83"/>
    </location>
</feature>
<name>A0AAE0WYT7_9PEZI</name>
<feature type="compositionally biased region" description="Basic and acidic residues" evidence="1">
    <location>
        <begin position="54"/>
        <end position="63"/>
    </location>
</feature>
<accession>A0AAE0WYT7</accession>
<reference evidence="2" key="1">
    <citation type="journal article" date="2023" name="Mol. Phylogenet. Evol.">
        <title>Genome-scale phylogeny and comparative genomics of the fungal order Sordariales.</title>
        <authorList>
            <person name="Hensen N."/>
            <person name="Bonometti L."/>
            <person name="Westerberg I."/>
            <person name="Brannstrom I.O."/>
            <person name="Guillou S."/>
            <person name="Cros-Aarteil S."/>
            <person name="Calhoun S."/>
            <person name="Haridas S."/>
            <person name="Kuo A."/>
            <person name="Mondo S."/>
            <person name="Pangilinan J."/>
            <person name="Riley R."/>
            <person name="LaButti K."/>
            <person name="Andreopoulos B."/>
            <person name="Lipzen A."/>
            <person name="Chen C."/>
            <person name="Yan M."/>
            <person name="Daum C."/>
            <person name="Ng V."/>
            <person name="Clum A."/>
            <person name="Steindorff A."/>
            <person name="Ohm R.A."/>
            <person name="Martin F."/>
            <person name="Silar P."/>
            <person name="Natvig D.O."/>
            <person name="Lalanne C."/>
            <person name="Gautier V."/>
            <person name="Ament-Velasquez S.L."/>
            <person name="Kruys A."/>
            <person name="Hutchinson M.I."/>
            <person name="Powell A.J."/>
            <person name="Barry K."/>
            <person name="Miller A.N."/>
            <person name="Grigoriev I.V."/>
            <person name="Debuchy R."/>
            <person name="Gladieux P."/>
            <person name="Hiltunen Thoren M."/>
            <person name="Johannesson H."/>
        </authorList>
    </citation>
    <scope>NUCLEOTIDE SEQUENCE</scope>
    <source>
        <strain evidence="2">CBS 314.62</strain>
    </source>
</reference>
<keyword evidence="3" id="KW-1185">Reference proteome</keyword>
<evidence type="ECO:0000313" key="2">
    <source>
        <dbReference type="EMBL" id="KAK3681088.1"/>
    </source>
</evidence>
<dbReference type="AlphaFoldDB" id="A0AAE0WYT7"/>
<dbReference type="Proteomes" id="UP001270362">
    <property type="component" value="Unassembled WGS sequence"/>
</dbReference>
<protein>
    <submittedName>
        <fullName evidence="2">Uncharacterized protein</fullName>
    </submittedName>
</protein>
<sequence>MGCGPAALIDAKSAFTIAGQHGIFQSFAKMKRLLPLQKATDIDAAENHRKKLRLSNDRDREDQPGTASQHGNGNRQFNNFGTGSQKYAEGNYFEAKGSQNFGIAPSKESMGRKRA</sequence>
<feature type="region of interest" description="Disordered" evidence="1">
    <location>
        <begin position="39"/>
        <end position="83"/>
    </location>
</feature>
<organism evidence="2 3">
    <name type="scientific">Podospora appendiculata</name>
    <dbReference type="NCBI Taxonomy" id="314037"/>
    <lineage>
        <taxon>Eukaryota</taxon>
        <taxon>Fungi</taxon>
        <taxon>Dikarya</taxon>
        <taxon>Ascomycota</taxon>
        <taxon>Pezizomycotina</taxon>
        <taxon>Sordariomycetes</taxon>
        <taxon>Sordariomycetidae</taxon>
        <taxon>Sordariales</taxon>
        <taxon>Podosporaceae</taxon>
        <taxon>Podospora</taxon>
    </lineage>
</organism>
<evidence type="ECO:0000313" key="3">
    <source>
        <dbReference type="Proteomes" id="UP001270362"/>
    </source>
</evidence>
<reference evidence="2" key="2">
    <citation type="submission" date="2023-06" db="EMBL/GenBank/DDBJ databases">
        <authorList>
            <consortium name="Lawrence Berkeley National Laboratory"/>
            <person name="Haridas S."/>
            <person name="Hensen N."/>
            <person name="Bonometti L."/>
            <person name="Westerberg I."/>
            <person name="Brannstrom I.O."/>
            <person name="Guillou S."/>
            <person name="Cros-Aarteil S."/>
            <person name="Calhoun S."/>
            <person name="Kuo A."/>
            <person name="Mondo S."/>
            <person name="Pangilinan J."/>
            <person name="Riley R."/>
            <person name="Labutti K."/>
            <person name="Andreopoulos B."/>
            <person name="Lipzen A."/>
            <person name="Chen C."/>
            <person name="Yanf M."/>
            <person name="Daum C."/>
            <person name="Ng V."/>
            <person name="Clum A."/>
            <person name="Steindorff A."/>
            <person name="Ohm R."/>
            <person name="Martin F."/>
            <person name="Silar P."/>
            <person name="Natvig D."/>
            <person name="Lalanne C."/>
            <person name="Gautier V."/>
            <person name="Ament-Velasquez S.L."/>
            <person name="Kruys A."/>
            <person name="Hutchinson M.I."/>
            <person name="Powell A.J."/>
            <person name="Barry K."/>
            <person name="Miller A.N."/>
            <person name="Grigoriev I.V."/>
            <person name="Debuchy R."/>
            <person name="Gladieux P."/>
            <person name="Thoren M.H."/>
            <person name="Johannesson H."/>
        </authorList>
    </citation>
    <scope>NUCLEOTIDE SEQUENCE</scope>
    <source>
        <strain evidence="2">CBS 314.62</strain>
    </source>
</reference>
<dbReference type="EMBL" id="JAULSO010000008">
    <property type="protein sequence ID" value="KAK3681088.1"/>
    <property type="molecule type" value="Genomic_DNA"/>
</dbReference>
<comment type="caution">
    <text evidence="2">The sequence shown here is derived from an EMBL/GenBank/DDBJ whole genome shotgun (WGS) entry which is preliminary data.</text>
</comment>
<proteinExistence type="predicted"/>
<gene>
    <name evidence="2" type="ORF">B0T22DRAFT_540404</name>
</gene>